<sequence length="219" mass="24429">MTAPATSIATATRTPRPERFFSLSRLKRALLLPAAALTLGLAGCTSLPQAPGASQPTGPVAVDLPRYMGRWYVIANVPYFAEKGMVGSRSEWILRSDGITIDDHYYGRSKRFDAPEEHHQFLDTVVEGSGGGEWSVKLWGPIHARQVTLWVDPQYRYTLVGVRGTKWGWVFSREPLMDDATYQSLLKRFAALGYDASSFRRVPQRPEDIGQPGFQNPND</sequence>
<organism evidence="1 2">
    <name type="scientific">Amphibiibacter pelophylacis</name>
    <dbReference type="NCBI Taxonomy" id="1799477"/>
    <lineage>
        <taxon>Bacteria</taxon>
        <taxon>Pseudomonadati</taxon>
        <taxon>Pseudomonadota</taxon>
        <taxon>Betaproteobacteria</taxon>
        <taxon>Burkholderiales</taxon>
        <taxon>Sphaerotilaceae</taxon>
        <taxon>Amphibiibacter</taxon>
    </lineage>
</organism>
<reference evidence="1" key="1">
    <citation type="submission" date="2023-10" db="EMBL/GenBank/DDBJ databases">
        <title>Amphibacter perezi, gen. nov., sp. nov. a novel taxa of the family Comamonadaceae, class Betaproteobacteria isolated from the skin microbiota of Pelophylax perezi from different populations.</title>
        <authorList>
            <person name="Costa S."/>
            <person name="Proenca D.N."/>
            <person name="Lopes I."/>
            <person name="Morais P.V."/>
        </authorList>
    </citation>
    <scope>NUCLEOTIDE SEQUENCE</scope>
    <source>
        <strain evidence="1">SL12-8</strain>
    </source>
</reference>
<dbReference type="Proteomes" id="UP001364695">
    <property type="component" value="Unassembled WGS sequence"/>
</dbReference>
<protein>
    <submittedName>
        <fullName evidence="1">Lipocalin family protein</fullName>
    </submittedName>
</protein>
<keyword evidence="2" id="KW-1185">Reference proteome</keyword>
<accession>A0ACC6P125</accession>
<evidence type="ECO:0000313" key="2">
    <source>
        <dbReference type="Proteomes" id="UP001364695"/>
    </source>
</evidence>
<dbReference type="EMBL" id="JAWDIE010000007">
    <property type="protein sequence ID" value="MEJ7137916.1"/>
    <property type="molecule type" value="Genomic_DNA"/>
</dbReference>
<proteinExistence type="predicted"/>
<gene>
    <name evidence="1" type="ORF">RV045_05640</name>
</gene>
<name>A0ACC6P125_9BURK</name>
<evidence type="ECO:0000313" key="1">
    <source>
        <dbReference type="EMBL" id="MEJ7137916.1"/>
    </source>
</evidence>
<comment type="caution">
    <text evidence="1">The sequence shown here is derived from an EMBL/GenBank/DDBJ whole genome shotgun (WGS) entry which is preliminary data.</text>
</comment>